<keyword evidence="8" id="KW-0393">Immunoglobulin domain</keyword>
<gene>
    <name evidence="11" type="primary">CD200</name>
</gene>
<keyword evidence="3" id="KW-0732">Signal</keyword>
<dbReference type="Pfam" id="PF08205">
    <property type="entry name" value="C2-set_2"/>
    <property type="match status" value="1"/>
</dbReference>
<dbReference type="PROSITE" id="PS50835">
    <property type="entry name" value="IG_LIKE"/>
    <property type="match status" value="1"/>
</dbReference>
<name>G3VA99_SARHA</name>
<dbReference type="Proteomes" id="UP000007648">
    <property type="component" value="Unassembled WGS sequence"/>
</dbReference>
<dbReference type="InterPro" id="IPR036179">
    <property type="entry name" value="Ig-like_dom_sf"/>
</dbReference>
<evidence type="ECO:0000256" key="8">
    <source>
        <dbReference type="ARBA" id="ARBA00023319"/>
    </source>
</evidence>
<evidence type="ECO:0000256" key="4">
    <source>
        <dbReference type="ARBA" id="ARBA00022989"/>
    </source>
</evidence>
<accession>G3VA99</accession>
<dbReference type="GO" id="GO:0043124">
    <property type="term" value="P:negative regulation of canonical NF-kappaB signal transduction"/>
    <property type="evidence" value="ECO:0007669"/>
    <property type="project" value="Ensembl"/>
</dbReference>
<reference evidence="11" key="2">
    <citation type="submission" date="2025-08" db="UniProtKB">
        <authorList>
            <consortium name="Ensembl"/>
        </authorList>
    </citation>
    <scope>IDENTIFICATION</scope>
</reference>
<evidence type="ECO:0000259" key="10">
    <source>
        <dbReference type="PROSITE" id="PS50835"/>
    </source>
</evidence>
<evidence type="ECO:0000256" key="1">
    <source>
        <dbReference type="ARBA" id="ARBA00004479"/>
    </source>
</evidence>
<evidence type="ECO:0000256" key="6">
    <source>
        <dbReference type="ARBA" id="ARBA00023157"/>
    </source>
</evidence>
<dbReference type="GO" id="GO:0150079">
    <property type="term" value="P:negative regulation of neuroinflammatory response"/>
    <property type="evidence" value="ECO:0007669"/>
    <property type="project" value="TreeGrafter"/>
</dbReference>
<dbReference type="InterPro" id="IPR013162">
    <property type="entry name" value="CD80_C2-set"/>
</dbReference>
<keyword evidence="12" id="KW-1185">Reference proteome</keyword>
<keyword evidence="4 9" id="KW-1133">Transmembrane helix</keyword>
<dbReference type="GO" id="GO:0045944">
    <property type="term" value="P:positive regulation of transcription by RNA polymerase II"/>
    <property type="evidence" value="ECO:0007669"/>
    <property type="project" value="Ensembl"/>
</dbReference>
<dbReference type="PANTHER" id="PTHR46841">
    <property type="entry name" value="OX-2 MEMBRANE GLYCOPROTEIN"/>
    <property type="match status" value="1"/>
</dbReference>
<dbReference type="GO" id="GO:0098632">
    <property type="term" value="F:cell-cell adhesion mediator activity"/>
    <property type="evidence" value="ECO:0007669"/>
    <property type="project" value="InterPro"/>
</dbReference>
<dbReference type="Ensembl" id="ENSSHAT00000000105.2">
    <property type="protein sequence ID" value="ENSSHAP00000000103.2"/>
    <property type="gene ID" value="ENSSHAG00000000091.2"/>
</dbReference>
<dbReference type="InterPro" id="IPR013783">
    <property type="entry name" value="Ig-like_fold"/>
</dbReference>
<reference evidence="11 12" key="1">
    <citation type="journal article" date="2011" name="Proc. Natl. Acad. Sci. U.S.A.">
        <title>Genetic diversity and population structure of the endangered marsupial Sarcophilus harrisii (Tasmanian devil).</title>
        <authorList>
            <person name="Miller W."/>
            <person name="Hayes V.M."/>
            <person name="Ratan A."/>
            <person name="Petersen D.C."/>
            <person name="Wittekindt N.E."/>
            <person name="Miller J."/>
            <person name="Walenz B."/>
            <person name="Knight J."/>
            <person name="Qi J."/>
            <person name="Zhao F."/>
            <person name="Wang Q."/>
            <person name="Bedoya-Reina O.C."/>
            <person name="Katiyar N."/>
            <person name="Tomsho L.P."/>
            <person name="Kasson L.M."/>
            <person name="Hardie R.A."/>
            <person name="Woodbridge P."/>
            <person name="Tindall E.A."/>
            <person name="Bertelsen M.F."/>
            <person name="Dixon D."/>
            <person name="Pyecroft S."/>
            <person name="Helgen K.M."/>
            <person name="Lesk A.M."/>
            <person name="Pringle T.H."/>
            <person name="Patterson N."/>
            <person name="Zhang Y."/>
            <person name="Kreiss A."/>
            <person name="Woods G.M."/>
            <person name="Jones M.E."/>
            <person name="Schuster S.C."/>
        </authorList>
    </citation>
    <scope>NUCLEOTIDE SEQUENCE [LARGE SCALE GENOMIC DNA]</scope>
</reference>
<dbReference type="GO" id="GO:1904465">
    <property type="term" value="P:negative regulation of matrix metallopeptidase secretion"/>
    <property type="evidence" value="ECO:0007669"/>
    <property type="project" value="Ensembl"/>
</dbReference>
<comment type="subcellular location">
    <subcellularLocation>
        <location evidence="1">Membrane</location>
        <topology evidence="1">Single-pass type I membrane protein</topology>
    </subcellularLocation>
</comment>
<dbReference type="GO" id="GO:0071346">
    <property type="term" value="P:cellular response to type II interferon"/>
    <property type="evidence" value="ECO:0007669"/>
    <property type="project" value="Ensembl"/>
</dbReference>
<dbReference type="GO" id="GO:0034113">
    <property type="term" value="P:heterotypic cell-cell adhesion"/>
    <property type="evidence" value="ECO:0007669"/>
    <property type="project" value="Ensembl"/>
</dbReference>
<dbReference type="GO" id="GO:0071636">
    <property type="term" value="P:positive regulation of transforming growth factor beta production"/>
    <property type="evidence" value="ECO:0007669"/>
    <property type="project" value="Ensembl"/>
</dbReference>
<dbReference type="SUPFAM" id="SSF48726">
    <property type="entry name" value="Immunoglobulin"/>
    <property type="match status" value="2"/>
</dbReference>
<dbReference type="InterPro" id="IPR013106">
    <property type="entry name" value="Ig_V-set"/>
</dbReference>
<dbReference type="GO" id="GO:0043025">
    <property type="term" value="C:neuronal cell body"/>
    <property type="evidence" value="ECO:0007669"/>
    <property type="project" value="Ensembl"/>
</dbReference>
<feature type="transmembrane region" description="Helical" evidence="9">
    <location>
        <begin position="249"/>
        <end position="274"/>
    </location>
</feature>
<dbReference type="GO" id="GO:0030424">
    <property type="term" value="C:axon"/>
    <property type="evidence" value="ECO:0007669"/>
    <property type="project" value="Ensembl"/>
</dbReference>
<evidence type="ECO:0000256" key="7">
    <source>
        <dbReference type="ARBA" id="ARBA00023180"/>
    </source>
</evidence>
<keyword evidence="2 9" id="KW-0812">Transmembrane</keyword>
<keyword evidence="5 9" id="KW-0472">Membrane</keyword>
<dbReference type="Pfam" id="PF07686">
    <property type="entry name" value="V-set"/>
    <property type="match status" value="1"/>
</dbReference>
<dbReference type="STRING" id="9305.ENSSHAP00000000103"/>
<evidence type="ECO:0000256" key="2">
    <source>
        <dbReference type="ARBA" id="ARBA00022692"/>
    </source>
</evidence>
<protein>
    <submittedName>
        <fullName evidence="11">CD200 molecule</fullName>
    </submittedName>
</protein>
<dbReference type="GO" id="GO:0071222">
    <property type="term" value="P:cellular response to lipopolysaccharide"/>
    <property type="evidence" value="ECO:0007669"/>
    <property type="project" value="Ensembl"/>
</dbReference>
<reference evidence="11" key="3">
    <citation type="submission" date="2025-09" db="UniProtKB">
        <authorList>
            <consortium name="Ensembl"/>
        </authorList>
    </citation>
    <scope>IDENTIFICATION</scope>
</reference>
<dbReference type="GeneTree" id="ENSGT00530000063970"/>
<sequence length="283" mass="32297">MISDTLGTKIKQNVDKVHEKFFSHHFKYSLIWSMTLVMQCWTQGNVVTEDETVMLERPASLKCSLQTLQEIMIVTWQKLIYGRPENMATFSQQHGIVIQPAYKDKIEITQPGLSESAITFLKTSVEDEGCYLCIFNIFGVGTVSGKTCLSLYVQPKVFLNYQFSENHLNVTCTATARPPPVISWKVELEVQNSTERTKYLNGTTSETSILYFKDPENQVGKKILCIVKHMENKTEYVVIPNKNGTGHNFSVPIFVGILVPVVILLTLIVILLYWKYRRQSRVS</sequence>
<evidence type="ECO:0000313" key="12">
    <source>
        <dbReference type="Proteomes" id="UP000007648"/>
    </source>
</evidence>
<evidence type="ECO:0000256" key="9">
    <source>
        <dbReference type="SAM" id="Phobius"/>
    </source>
</evidence>
<organism evidence="11 12">
    <name type="scientific">Sarcophilus harrisii</name>
    <name type="common">Tasmanian devil</name>
    <name type="synonym">Sarcophilus laniarius</name>
    <dbReference type="NCBI Taxonomy" id="9305"/>
    <lineage>
        <taxon>Eukaryota</taxon>
        <taxon>Metazoa</taxon>
        <taxon>Chordata</taxon>
        <taxon>Craniata</taxon>
        <taxon>Vertebrata</taxon>
        <taxon>Euteleostomi</taxon>
        <taxon>Mammalia</taxon>
        <taxon>Metatheria</taxon>
        <taxon>Dasyuromorphia</taxon>
        <taxon>Dasyuridae</taxon>
        <taxon>Sarcophilus</taxon>
    </lineage>
</organism>
<dbReference type="GO" id="GO:0009986">
    <property type="term" value="C:cell surface"/>
    <property type="evidence" value="ECO:0007669"/>
    <property type="project" value="Ensembl"/>
</dbReference>
<feature type="domain" description="Ig-like" evidence="10">
    <location>
        <begin position="155"/>
        <end position="238"/>
    </location>
</feature>
<evidence type="ECO:0000256" key="3">
    <source>
        <dbReference type="ARBA" id="ARBA00022729"/>
    </source>
</evidence>
<dbReference type="GO" id="GO:0043032">
    <property type="term" value="P:positive regulation of macrophage activation"/>
    <property type="evidence" value="ECO:0007669"/>
    <property type="project" value="Ensembl"/>
</dbReference>
<dbReference type="InterPro" id="IPR047164">
    <property type="entry name" value="OX2G-like"/>
</dbReference>
<dbReference type="Gene3D" id="2.60.40.10">
    <property type="entry name" value="Immunoglobulins"/>
    <property type="match status" value="2"/>
</dbReference>
<dbReference type="PANTHER" id="PTHR46841:SF3">
    <property type="entry name" value="OX-2 MEMBRANE GLYCOPROTEIN"/>
    <property type="match status" value="1"/>
</dbReference>
<proteinExistence type="predicted"/>
<dbReference type="InParanoid" id="G3VA99"/>
<evidence type="ECO:0000256" key="5">
    <source>
        <dbReference type="ARBA" id="ARBA00023136"/>
    </source>
</evidence>
<keyword evidence="6" id="KW-1015">Disulfide bond</keyword>
<dbReference type="GO" id="GO:0016020">
    <property type="term" value="C:membrane"/>
    <property type="evidence" value="ECO:0007669"/>
    <property type="project" value="UniProtKB-SubCell"/>
</dbReference>
<keyword evidence="7" id="KW-0325">Glycoprotein</keyword>
<dbReference type="eggNOG" id="ENOG502S5DU">
    <property type="taxonomic scope" value="Eukaryota"/>
</dbReference>
<dbReference type="AlphaFoldDB" id="G3VA99"/>
<evidence type="ECO:0000313" key="11">
    <source>
        <dbReference type="Ensembl" id="ENSSHAP00000000103.2"/>
    </source>
</evidence>
<dbReference type="InterPro" id="IPR007110">
    <property type="entry name" value="Ig-like_dom"/>
</dbReference>
<dbReference type="FunCoup" id="G3VA99">
    <property type="interactions" value="52"/>
</dbReference>